<name>A0A1E5BKB8_9VIBR</name>
<dbReference type="OrthoDB" id="9968379at2"/>
<dbReference type="AlphaFoldDB" id="A0A1E5BKB8"/>
<dbReference type="Proteomes" id="UP000094741">
    <property type="component" value="Unassembled WGS sequence"/>
</dbReference>
<proteinExistence type="predicted"/>
<gene>
    <name evidence="2" type="ORF">A1QO_02685</name>
</gene>
<organism evidence="2 3">
    <name type="scientific">Vibrio genomosp. F10 str. ZF-129</name>
    <dbReference type="NCBI Taxonomy" id="1187848"/>
    <lineage>
        <taxon>Bacteria</taxon>
        <taxon>Pseudomonadati</taxon>
        <taxon>Pseudomonadota</taxon>
        <taxon>Gammaproteobacteria</taxon>
        <taxon>Vibrionales</taxon>
        <taxon>Vibrionaceae</taxon>
        <taxon>Vibrio</taxon>
    </lineage>
</organism>
<evidence type="ECO:0000313" key="2">
    <source>
        <dbReference type="EMBL" id="OEE38304.1"/>
    </source>
</evidence>
<dbReference type="STRING" id="1187848.A1QO_02685"/>
<evidence type="ECO:0000256" key="1">
    <source>
        <dbReference type="SAM" id="MobiDB-lite"/>
    </source>
</evidence>
<sequence length="122" mass="13870">MIAALDSQLLIENRKLVSLSDKLEHTAQWMMASHGTPEFGVRQDTYFPLLKKWRNQSKLVNGLRSQIAQSKMLNSSKPVKSDEAISMEEKRAQKEASVTSTTYERAQKRLFKSVDGFLSGKH</sequence>
<dbReference type="EMBL" id="AJYQ02000002">
    <property type="protein sequence ID" value="OEE38304.1"/>
    <property type="molecule type" value="Genomic_DNA"/>
</dbReference>
<comment type="caution">
    <text evidence="2">The sequence shown here is derived from an EMBL/GenBank/DDBJ whole genome shotgun (WGS) entry which is preliminary data.</text>
</comment>
<feature type="compositionally biased region" description="Basic and acidic residues" evidence="1">
    <location>
        <begin position="79"/>
        <end position="94"/>
    </location>
</feature>
<evidence type="ECO:0000313" key="3">
    <source>
        <dbReference type="Proteomes" id="UP000094741"/>
    </source>
</evidence>
<feature type="region of interest" description="Disordered" evidence="1">
    <location>
        <begin position="72"/>
        <end position="100"/>
    </location>
</feature>
<reference evidence="2 3" key="1">
    <citation type="journal article" date="2012" name="Science">
        <title>Ecological populations of bacteria act as socially cohesive units of antibiotic production and resistance.</title>
        <authorList>
            <person name="Cordero O.X."/>
            <person name="Wildschutte H."/>
            <person name="Kirkup B."/>
            <person name="Proehl S."/>
            <person name="Ngo L."/>
            <person name="Hussain F."/>
            <person name="Le Roux F."/>
            <person name="Mincer T."/>
            <person name="Polz M.F."/>
        </authorList>
    </citation>
    <scope>NUCLEOTIDE SEQUENCE [LARGE SCALE GENOMIC DNA]</scope>
    <source>
        <strain evidence="2 3">ZF-129</strain>
    </source>
</reference>
<dbReference type="RefSeq" id="WP_017041301.1">
    <property type="nucleotide sequence ID" value="NZ_AJYQ02000002.1"/>
</dbReference>
<accession>A0A1E5BKB8</accession>
<protein>
    <submittedName>
        <fullName evidence="2">Uncharacterized protein</fullName>
    </submittedName>
</protein>